<name>A0A564XY58_HYMDI</name>
<feature type="compositionally biased region" description="Low complexity" evidence="6">
    <location>
        <begin position="132"/>
        <end position="144"/>
    </location>
</feature>
<keyword evidence="3" id="KW-1133">Transmembrane helix</keyword>
<evidence type="ECO:0000256" key="5">
    <source>
        <dbReference type="ARBA" id="ARBA00023180"/>
    </source>
</evidence>
<dbReference type="Proteomes" id="UP000321570">
    <property type="component" value="Unassembled WGS sequence"/>
</dbReference>
<feature type="compositionally biased region" description="Basic and acidic residues" evidence="6">
    <location>
        <begin position="150"/>
        <end position="171"/>
    </location>
</feature>
<evidence type="ECO:0000256" key="3">
    <source>
        <dbReference type="ARBA" id="ARBA00022989"/>
    </source>
</evidence>
<gene>
    <name evidence="8" type="ORF">WMSIL1_LOCUS959</name>
</gene>
<reference evidence="8 9" key="1">
    <citation type="submission" date="2019-07" db="EMBL/GenBank/DDBJ databases">
        <authorList>
            <person name="Jastrzebski P J."/>
            <person name="Paukszto L."/>
            <person name="Jastrzebski P J."/>
        </authorList>
    </citation>
    <scope>NUCLEOTIDE SEQUENCE [LARGE SCALE GENOMIC DNA]</scope>
    <source>
        <strain evidence="8 9">WMS-il1</strain>
    </source>
</reference>
<accession>A0A564XY58</accession>
<dbReference type="Pfam" id="PF06583">
    <property type="entry name" value="Neogenin_C"/>
    <property type="match status" value="1"/>
</dbReference>
<feature type="domain" description="Neogenin C-terminal" evidence="7">
    <location>
        <begin position="79"/>
        <end position="199"/>
    </location>
</feature>
<evidence type="ECO:0000256" key="2">
    <source>
        <dbReference type="ARBA" id="ARBA00022692"/>
    </source>
</evidence>
<evidence type="ECO:0000256" key="1">
    <source>
        <dbReference type="ARBA" id="ARBA00004479"/>
    </source>
</evidence>
<keyword evidence="9" id="KW-1185">Reference proteome</keyword>
<feature type="region of interest" description="Disordered" evidence="6">
    <location>
        <begin position="1"/>
        <end position="26"/>
    </location>
</feature>
<evidence type="ECO:0000313" key="8">
    <source>
        <dbReference type="EMBL" id="VUZ39955.1"/>
    </source>
</evidence>
<keyword evidence="2" id="KW-0812">Transmembrane</keyword>
<dbReference type="GO" id="GO:0016020">
    <property type="term" value="C:membrane"/>
    <property type="evidence" value="ECO:0007669"/>
    <property type="project" value="UniProtKB-SubCell"/>
</dbReference>
<keyword evidence="5" id="KW-0325">Glycoprotein</keyword>
<feature type="compositionally biased region" description="Low complexity" evidence="6">
    <location>
        <begin position="116"/>
        <end position="125"/>
    </location>
</feature>
<feature type="compositionally biased region" description="Pro residues" evidence="6">
    <location>
        <begin position="15"/>
        <end position="26"/>
    </location>
</feature>
<sequence>MYPPPAYIRGGSGQHPPPVPPHPPTNAFPLVTPSNIGGPRIDLSAGDNEGTYLQYPGLPINRGHIAPNTPSVNASDLISESSSALGMTSATHVTVANSVGVNPAEFSTVSTVSSCSNSNSNVSSHQGHHLQRQMQQLQPQARAAYNSLPARKDVSKRASDPKSASGDRSDINKAISTEELSQEMANLDGLMKDLSMITQNEFGCLQP</sequence>
<evidence type="ECO:0000256" key="6">
    <source>
        <dbReference type="SAM" id="MobiDB-lite"/>
    </source>
</evidence>
<keyword evidence="4" id="KW-0472">Membrane</keyword>
<evidence type="ECO:0000313" key="9">
    <source>
        <dbReference type="Proteomes" id="UP000321570"/>
    </source>
</evidence>
<proteinExistence type="predicted"/>
<evidence type="ECO:0000256" key="4">
    <source>
        <dbReference type="ARBA" id="ARBA00023136"/>
    </source>
</evidence>
<feature type="region of interest" description="Disordered" evidence="6">
    <location>
        <begin position="116"/>
        <end position="174"/>
    </location>
</feature>
<comment type="subcellular location">
    <subcellularLocation>
        <location evidence="1">Membrane</location>
        <topology evidence="1">Single-pass type I membrane protein</topology>
    </subcellularLocation>
</comment>
<dbReference type="InterPro" id="IPR010560">
    <property type="entry name" value="Neogenin_C"/>
</dbReference>
<evidence type="ECO:0000259" key="7">
    <source>
        <dbReference type="Pfam" id="PF06583"/>
    </source>
</evidence>
<organism evidence="8 9">
    <name type="scientific">Hymenolepis diminuta</name>
    <name type="common">Rat tapeworm</name>
    <dbReference type="NCBI Taxonomy" id="6216"/>
    <lineage>
        <taxon>Eukaryota</taxon>
        <taxon>Metazoa</taxon>
        <taxon>Spiralia</taxon>
        <taxon>Lophotrochozoa</taxon>
        <taxon>Platyhelminthes</taxon>
        <taxon>Cestoda</taxon>
        <taxon>Eucestoda</taxon>
        <taxon>Cyclophyllidea</taxon>
        <taxon>Hymenolepididae</taxon>
        <taxon>Hymenolepis</taxon>
    </lineage>
</organism>
<dbReference type="EMBL" id="CABIJS010000022">
    <property type="protein sequence ID" value="VUZ39955.1"/>
    <property type="molecule type" value="Genomic_DNA"/>
</dbReference>
<protein>
    <recommendedName>
        <fullName evidence="7">Neogenin C-terminal domain-containing protein</fullName>
    </recommendedName>
</protein>
<dbReference type="AlphaFoldDB" id="A0A564XY58"/>